<evidence type="ECO:0000313" key="1">
    <source>
        <dbReference type="EMBL" id="SFL18792.1"/>
    </source>
</evidence>
<accession>A0A1I4FLI6</accession>
<dbReference type="STRING" id="29563.SAMN02983006_00424"/>
<dbReference type="InterPro" id="IPR050218">
    <property type="entry name" value="LptD"/>
</dbReference>
<sequence>MEKKAVSLNYKWINFLLLIFLLIVQPLQAEEVTTDNYILEAEQIIFKQEQNLVFFQGDPSFKTTNITVFADKMKVDTANKIVTAEANVIISSDKNDLYGEKLIYNYETEQGELYGVKGTVGELHLTGEKLNILSVSPLTGEIESATFTPCSRKSPHYYYWSKQVKINADNTLDIYHIVPHIKKIPIFYLPYYSVTYDPSDEEHPFKDSSPIPKIGYNNDRGVTVDFNYPYRLTDSNYGNLHYITEGTDEERYETRTFTNYQRLTETLTLKNRYYYLYNYDIDDEELDDEDEEYYTSLVYRKNRLRLEAGFGRDLMEEEKKSRQFIAGGYSLKNGLAMSFRQEFHEQQKMKESYSLSFNKYPIRWNLRYRDGYDYNYYSYLTVSLPAWYGLRTTLASGRVENYGVELNKNRLNLNYRYHLPLPAGFSYHLNYNYRLDDYMSGYNSNYYYTQINTGLRYRKKLNEKLTLNSALFYQRNHAWGISPLADDREDEDHYWKPALSLNIKRPLPNSSISLETDAKYDIDLEDWDEINLRVRQNEDCYSLYIGYDLVDNAFSFGIEI</sequence>
<dbReference type="AlphaFoldDB" id="A0A1I4FLI6"/>
<reference evidence="1 2" key="1">
    <citation type="submission" date="2016-10" db="EMBL/GenBank/DDBJ databases">
        <authorList>
            <person name="de Groot N.N."/>
        </authorList>
    </citation>
    <scope>NUCLEOTIDE SEQUENCE [LARGE SCALE GENOMIC DNA]</scope>
    <source>
        <strain evidence="1 2">ATCC 51327</strain>
    </source>
</reference>
<dbReference type="OrthoDB" id="2111759at2"/>
<dbReference type="RefSeq" id="WP_089858895.1">
    <property type="nucleotide sequence ID" value="NZ_FOTI01000003.1"/>
</dbReference>
<dbReference type="PANTHER" id="PTHR30189">
    <property type="entry name" value="LPS-ASSEMBLY PROTEIN"/>
    <property type="match status" value="1"/>
</dbReference>
<proteinExistence type="predicted"/>
<dbReference type="PANTHER" id="PTHR30189:SF1">
    <property type="entry name" value="LPS-ASSEMBLY PROTEIN LPTD"/>
    <property type="match status" value="1"/>
</dbReference>
<keyword evidence="2" id="KW-1185">Reference proteome</keyword>
<gene>
    <name evidence="1" type="ORF">SAMN02983006_00424</name>
</gene>
<dbReference type="EMBL" id="FOTI01000003">
    <property type="protein sequence ID" value="SFL18792.1"/>
    <property type="molecule type" value="Genomic_DNA"/>
</dbReference>
<dbReference type="GO" id="GO:1990351">
    <property type="term" value="C:transporter complex"/>
    <property type="evidence" value="ECO:0007669"/>
    <property type="project" value="TreeGrafter"/>
</dbReference>
<name>A0A1I4FLI6_9FIRM</name>
<evidence type="ECO:0000313" key="2">
    <source>
        <dbReference type="Proteomes" id="UP000199006"/>
    </source>
</evidence>
<dbReference type="GO" id="GO:0009279">
    <property type="term" value="C:cell outer membrane"/>
    <property type="evidence" value="ECO:0007669"/>
    <property type="project" value="TreeGrafter"/>
</dbReference>
<protein>
    <submittedName>
        <fullName evidence="1">LPS-assembly protein</fullName>
    </submittedName>
</protein>
<dbReference type="Gene3D" id="2.60.450.10">
    <property type="entry name" value="Lipopolysaccharide (LPS) transport protein A like domain"/>
    <property type="match status" value="1"/>
</dbReference>
<dbReference type="Proteomes" id="UP000199006">
    <property type="component" value="Unassembled WGS sequence"/>
</dbReference>
<organism evidence="1 2">
    <name type="scientific">Halanaerobium salsuginis</name>
    <dbReference type="NCBI Taxonomy" id="29563"/>
    <lineage>
        <taxon>Bacteria</taxon>
        <taxon>Bacillati</taxon>
        <taxon>Bacillota</taxon>
        <taxon>Clostridia</taxon>
        <taxon>Halanaerobiales</taxon>
        <taxon>Halanaerobiaceae</taxon>
        <taxon>Halanaerobium</taxon>
    </lineage>
</organism>